<keyword evidence="4" id="KW-1003">Cell membrane</keyword>
<comment type="similarity">
    <text evidence="2">Belongs to the tellurite-resistance/dicarboxylate transporter (TDT) family.</text>
</comment>
<accession>A0ABQ1U478</accession>
<evidence type="ECO:0000256" key="6">
    <source>
        <dbReference type="ARBA" id="ARBA00022989"/>
    </source>
</evidence>
<dbReference type="InterPro" id="IPR051629">
    <property type="entry name" value="Sulfite_efflux_TDT"/>
</dbReference>
<dbReference type="Proteomes" id="UP000632454">
    <property type="component" value="Unassembled WGS sequence"/>
</dbReference>
<evidence type="ECO:0000313" key="10">
    <source>
        <dbReference type="Proteomes" id="UP000632454"/>
    </source>
</evidence>
<keyword evidence="7 8" id="KW-0472">Membrane</keyword>
<keyword evidence="5 8" id="KW-0812">Transmembrane</keyword>
<name>A0ABQ1U478_9NOCA</name>
<feature type="transmembrane region" description="Helical" evidence="8">
    <location>
        <begin position="250"/>
        <end position="272"/>
    </location>
</feature>
<dbReference type="InterPro" id="IPR004695">
    <property type="entry name" value="SLAC1/Mae1/Ssu1/TehA"/>
</dbReference>
<evidence type="ECO:0000256" key="7">
    <source>
        <dbReference type="ARBA" id="ARBA00023136"/>
    </source>
</evidence>
<feature type="transmembrane region" description="Helical" evidence="8">
    <location>
        <begin position="179"/>
        <end position="202"/>
    </location>
</feature>
<evidence type="ECO:0000256" key="1">
    <source>
        <dbReference type="ARBA" id="ARBA00004651"/>
    </source>
</evidence>
<evidence type="ECO:0000313" key="9">
    <source>
        <dbReference type="EMBL" id="GGF10502.1"/>
    </source>
</evidence>
<dbReference type="RefSeq" id="WP_188486278.1">
    <property type="nucleotide sequence ID" value="NZ_BMCS01000001.1"/>
</dbReference>
<evidence type="ECO:0000256" key="3">
    <source>
        <dbReference type="ARBA" id="ARBA00022448"/>
    </source>
</evidence>
<evidence type="ECO:0000256" key="5">
    <source>
        <dbReference type="ARBA" id="ARBA00022692"/>
    </source>
</evidence>
<dbReference type="PANTHER" id="PTHR31686:SF1">
    <property type="entry name" value="SULFITE EFFLUX PUMP SSU1"/>
    <property type="match status" value="1"/>
</dbReference>
<feature type="transmembrane region" description="Helical" evidence="8">
    <location>
        <begin position="115"/>
        <end position="138"/>
    </location>
</feature>
<keyword evidence="6 8" id="KW-1133">Transmembrane helix</keyword>
<dbReference type="EMBL" id="BMCS01000001">
    <property type="protein sequence ID" value="GGF10502.1"/>
    <property type="molecule type" value="Genomic_DNA"/>
</dbReference>
<dbReference type="PANTHER" id="PTHR31686">
    <property type="match status" value="1"/>
</dbReference>
<keyword evidence="3" id="KW-0813">Transport</keyword>
<evidence type="ECO:0000256" key="4">
    <source>
        <dbReference type="ARBA" id="ARBA00022475"/>
    </source>
</evidence>
<keyword evidence="10" id="KW-1185">Reference proteome</keyword>
<dbReference type="InterPro" id="IPR038665">
    <property type="entry name" value="Voltage-dep_anion_channel_sf"/>
</dbReference>
<reference evidence="10" key="1">
    <citation type="journal article" date="2019" name="Int. J. Syst. Evol. Microbiol.">
        <title>The Global Catalogue of Microorganisms (GCM) 10K type strain sequencing project: providing services to taxonomists for standard genome sequencing and annotation.</title>
        <authorList>
            <consortium name="The Broad Institute Genomics Platform"/>
            <consortium name="The Broad Institute Genome Sequencing Center for Infectious Disease"/>
            <person name="Wu L."/>
            <person name="Ma J."/>
        </authorList>
    </citation>
    <scope>NUCLEOTIDE SEQUENCE [LARGE SCALE GENOMIC DNA]</scope>
    <source>
        <strain evidence="10">CCM 7855</strain>
    </source>
</reference>
<dbReference type="Gene3D" id="1.50.10.150">
    <property type="entry name" value="Voltage-dependent anion channel"/>
    <property type="match status" value="1"/>
</dbReference>
<sequence length="391" mass="40768">MSTTVNLTSSTVARSADRSESHRRAPVVFGHLGRPGQMLEHITPNWYASVMGTGIVANAAATLPLQFTGLHTFATVVWLIASTALVALTVAFAAHWTLHRGHARAHAAHPVMSQFYGAPPMAMLTVGAGAITLGPALIGSSAAVWIDAVLWTAGTLTGLATSLWIPYRMITAHDHDTAMALPAWLMPIVPPMVSASTGALLLDHVAAGQSRLALIAACYAMFGLSLFLGMITMTMIYSRLVHGGMPAVQAAPTVWITLGMIGQSITATNLLGTHAATVFVGKQAVIATGLHIFGIAYGFAMGGFGILMFALATMLTIHAARRGLSFSLTWWSFTFPVGTCVTGATALGTAAGISVIHAMAVGLYVVLLTAWATVATHTLRGTISGKVFLPA</sequence>
<gene>
    <name evidence="9" type="ORF">GCM10007298_03100</name>
</gene>
<comment type="caution">
    <text evidence="9">The sequence shown here is derived from an EMBL/GenBank/DDBJ whole genome shotgun (WGS) entry which is preliminary data.</text>
</comment>
<evidence type="ECO:0000256" key="8">
    <source>
        <dbReference type="SAM" id="Phobius"/>
    </source>
</evidence>
<feature type="transmembrane region" description="Helical" evidence="8">
    <location>
        <begin position="214"/>
        <end position="238"/>
    </location>
</feature>
<organism evidence="9 10">
    <name type="scientific">Williamsia phyllosphaerae</name>
    <dbReference type="NCBI Taxonomy" id="885042"/>
    <lineage>
        <taxon>Bacteria</taxon>
        <taxon>Bacillati</taxon>
        <taxon>Actinomycetota</taxon>
        <taxon>Actinomycetes</taxon>
        <taxon>Mycobacteriales</taxon>
        <taxon>Nocardiaceae</taxon>
        <taxon>Williamsia</taxon>
    </lineage>
</organism>
<evidence type="ECO:0000256" key="2">
    <source>
        <dbReference type="ARBA" id="ARBA00008566"/>
    </source>
</evidence>
<proteinExistence type="inferred from homology"/>
<feature type="transmembrane region" description="Helical" evidence="8">
    <location>
        <begin position="46"/>
        <end position="67"/>
    </location>
</feature>
<protein>
    <submittedName>
        <fullName evidence="9">C4-dicarboxylate ABC transporter</fullName>
    </submittedName>
</protein>
<dbReference type="Pfam" id="PF03595">
    <property type="entry name" value="SLAC1"/>
    <property type="match status" value="1"/>
</dbReference>
<feature type="transmembrane region" description="Helical" evidence="8">
    <location>
        <begin position="73"/>
        <end position="94"/>
    </location>
</feature>
<feature type="transmembrane region" description="Helical" evidence="8">
    <location>
        <begin position="328"/>
        <end position="347"/>
    </location>
</feature>
<comment type="subcellular location">
    <subcellularLocation>
        <location evidence="1">Cell membrane</location>
        <topology evidence="1">Multi-pass membrane protein</topology>
    </subcellularLocation>
</comment>
<feature type="transmembrane region" description="Helical" evidence="8">
    <location>
        <begin position="144"/>
        <end position="167"/>
    </location>
</feature>
<feature type="transmembrane region" description="Helical" evidence="8">
    <location>
        <begin position="292"/>
        <end position="316"/>
    </location>
</feature>
<dbReference type="CDD" id="cd09320">
    <property type="entry name" value="TDT_like_2"/>
    <property type="match status" value="1"/>
</dbReference>
<feature type="transmembrane region" description="Helical" evidence="8">
    <location>
        <begin position="353"/>
        <end position="374"/>
    </location>
</feature>